<feature type="transmembrane region" description="Helical" evidence="6">
    <location>
        <begin position="175"/>
        <end position="193"/>
    </location>
</feature>
<dbReference type="Pfam" id="PF03647">
    <property type="entry name" value="Tmemb_14"/>
    <property type="match status" value="1"/>
</dbReference>
<keyword evidence="3 6" id="KW-0812">Transmembrane</keyword>
<dbReference type="GO" id="GO:0015245">
    <property type="term" value="F:fatty acid transmembrane transporter activity"/>
    <property type="evidence" value="ECO:0007669"/>
    <property type="project" value="TreeGrafter"/>
</dbReference>
<dbReference type="InterPro" id="IPR005349">
    <property type="entry name" value="TMEM14"/>
</dbReference>
<dbReference type="Proteomes" id="UP001055439">
    <property type="component" value="Chromosome 4"/>
</dbReference>
<gene>
    <name evidence="7" type="ORF">MUK42_29895</name>
</gene>
<evidence type="ECO:0000256" key="3">
    <source>
        <dbReference type="ARBA" id="ARBA00022692"/>
    </source>
</evidence>
<keyword evidence="4 6" id="KW-1133">Transmembrane helix</keyword>
<dbReference type="InterPro" id="IPR044890">
    <property type="entry name" value="TMEM14_sf"/>
</dbReference>
<feature type="transmembrane region" description="Helical" evidence="6">
    <location>
        <begin position="145"/>
        <end position="163"/>
    </location>
</feature>
<dbReference type="GO" id="GO:0009706">
    <property type="term" value="C:chloroplast inner membrane"/>
    <property type="evidence" value="ECO:0007669"/>
    <property type="project" value="TreeGrafter"/>
</dbReference>
<accession>A0A9E7JWI4</accession>
<keyword evidence="8" id="KW-1185">Reference proteome</keyword>
<reference evidence="7" key="1">
    <citation type="submission" date="2022-05" db="EMBL/GenBank/DDBJ databases">
        <title>The Musa troglodytarum L. genome provides insights into the mechanism of non-climacteric behaviour and enrichment of carotenoids.</title>
        <authorList>
            <person name="Wang J."/>
        </authorList>
    </citation>
    <scope>NUCLEOTIDE SEQUENCE</scope>
    <source>
        <tissue evidence="7">Leaf</tissue>
    </source>
</reference>
<evidence type="ECO:0000256" key="2">
    <source>
        <dbReference type="ARBA" id="ARBA00007590"/>
    </source>
</evidence>
<proteinExistence type="inferred from homology"/>
<evidence type="ECO:0000313" key="7">
    <source>
        <dbReference type="EMBL" id="URD95953.1"/>
    </source>
</evidence>
<dbReference type="PANTHER" id="PTHR12668:SF38">
    <property type="entry name" value="PROTEIN FATTY ACID EXPORT 4, CHLOROPLASTIC"/>
    <property type="match status" value="1"/>
</dbReference>
<evidence type="ECO:0000256" key="6">
    <source>
        <dbReference type="SAM" id="Phobius"/>
    </source>
</evidence>
<dbReference type="OrthoDB" id="5620at2759"/>
<comment type="similarity">
    <text evidence="2">Belongs to the TMEM14 family.</text>
</comment>
<evidence type="ECO:0000256" key="4">
    <source>
        <dbReference type="ARBA" id="ARBA00022989"/>
    </source>
</evidence>
<feature type="transmembrane region" description="Helical" evidence="6">
    <location>
        <begin position="200"/>
        <end position="219"/>
    </location>
</feature>
<evidence type="ECO:0000256" key="1">
    <source>
        <dbReference type="ARBA" id="ARBA00004370"/>
    </source>
</evidence>
<feature type="non-terminal residue" evidence="7">
    <location>
        <position position="1"/>
    </location>
</feature>
<protein>
    <submittedName>
        <fullName evidence="7">Transmembrane proteins 14C</fullName>
    </submittedName>
</protein>
<dbReference type="Gene3D" id="1.10.10.1740">
    <property type="entry name" value="Transmembrane protein 14-like"/>
    <property type="match status" value="1"/>
</dbReference>
<organism evidence="7 8">
    <name type="scientific">Musa troglodytarum</name>
    <name type="common">fe'i banana</name>
    <dbReference type="NCBI Taxonomy" id="320322"/>
    <lineage>
        <taxon>Eukaryota</taxon>
        <taxon>Viridiplantae</taxon>
        <taxon>Streptophyta</taxon>
        <taxon>Embryophyta</taxon>
        <taxon>Tracheophyta</taxon>
        <taxon>Spermatophyta</taxon>
        <taxon>Magnoliopsida</taxon>
        <taxon>Liliopsida</taxon>
        <taxon>Zingiberales</taxon>
        <taxon>Musaceae</taxon>
        <taxon>Musa</taxon>
    </lineage>
</organism>
<dbReference type="PANTHER" id="PTHR12668">
    <property type="entry name" value="TRANSMEMBRANE PROTEIN 14, 15"/>
    <property type="match status" value="1"/>
</dbReference>
<name>A0A9E7JWI4_9LILI</name>
<comment type="subcellular location">
    <subcellularLocation>
        <location evidence="1">Membrane</location>
    </subcellularLocation>
</comment>
<evidence type="ECO:0000256" key="5">
    <source>
        <dbReference type="ARBA" id="ARBA00023136"/>
    </source>
</evidence>
<evidence type="ECO:0000313" key="8">
    <source>
        <dbReference type="Proteomes" id="UP001055439"/>
    </source>
</evidence>
<keyword evidence="5 6" id="KW-0472">Membrane</keyword>
<dbReference type="AlphaFoldDB" id="A0A9E7JWI4"/>
<dbReference type="EMBL" id="CP097506">
    <property type="protein sequence ID" value="URD95953.1"/>
    <property type="molecule type" value="Genomic_DNA"/>
</dbReference>
<sequence length="223" mass="23335">QTNDYSKYNLHSNPSRLLHVSFTPAPILTCHVSVCESETNRGMASISLAAAHLSRCRGPLLFHSSPSPSALNRPACLRISSLPGAHSIKKSNGAKRYGCGKIPSPTLRCSAQLLGDLAPATSAAYGTLLLGGGLFAYVKSRSKGSILGGLSGASLMAVAYYLMQSPETKELGIAIGFGSAFLISSVFGIRLAATRKFMPSGLLLSLSVGVLVVFLSAYMQAKV</sequence>